<feature type="domain" description="4Fe-4S" evidence="5">
    <location>
        <begin position="1"/>
        <end position="56"/>
    </location>
</feature>
<sequence length="219" mass="24690">MEAQIIKYLPGYNCGNCTYRNCDEFAQALVKNETKLSACTVLHQEKFRKNKVELNLLLNSRDEEFCKEHKIKGVIDEYEADMVLDPLDGENSCREVLLHFSTEVLNVGDIIEYRPLGCPVVHYAKILEKENSLLTVHIIGPCKRIDDNLSYRSLGPCMVIAFEGKVAGTNVAVGQTVRFLPNHCMMQKIHSGVIVNLEANKIRIECIDLKVWAPPVVAV</sequence>
<evidence type="ECO:0000259" key="5">
    <source>
        <dbReference type="PROSITE" id="PS51656"/>
    </source>
</evidence>
<gene>
    <name evidence="6" type="ORF">SAMN05444285_12711</name>
</gene>
<evidence type="ECO:0000256" key="4">
    <source>
        <dbReference type="ARBA" id="ARBA00023014"/>
    </source>
</evidence>
<dbReference type="Pfam" id="PF04060">
    <property type="entry name" value="FeS"/>
    <property type="match status" value="1"/>
</dbReference>
<reference evidence="6 7" key="1">
    <citation type="submission" date="2016-10" db="EMBL/GenBank/DDBJ databases">
        <authorList>
            <person name="de Groot N.N."/>
        </authorList>
    </citation>
    <scope>NUCLEOTIDE SEQUENCE [LARGE SCALE GENOMIC DNA]</scope>
    <source>
        <strain evidence="6 7">DSM 25947</strain>
    </source>
</reference>
<name>A0A1I0HW33_9BACT</name>
<proteinExistence type="predicted"/>
<dbReference type="PANTHER" id="PTHR36214:SF3">
    <property type="entry name" value="ACETYL-COA DECARBONYLASE_SYNTHASE COMPLEX SUBUNIT GAMMA"/>
    <property type="match status" value="1"/>
</dbReference>
<dbReference type="GO" id="GO:0051539">
    <property type="term" value="F:4 iron, 4 sulfur cluster binding"/>
    <property type="evidence" value="ECO:0007669"/>
    <property type="project" value="UniProtKB-KW"/>
</dbReference>
<keyword evidence="2" id="KW-0479">Metal-binding</keyword>
<dbReference type="AlphaFoldDB" id="A0A1I0HW33"/>
<dbReference type="Proteomes" id="UP000181981">
    <property type="component" value="Unassembled WGS sequence"/>
</dbReference>
<dbReference type="RefSeq" id="WP_217642958.1">
    <property type="nucleotide sequence ID" value="NZ_FOHT01000027.1"/>
</dbReference>
<dbReference type="Gene3D" id="1.10.15.40">
    <property type="entry name" value="Electron transport complex subunit B, putative Fe-S cluster"/>
    <property type="match status" value="1"/>
</dbReference>
<accession>A0A1I0HW33</accession>
<dbReference type="InterPro" id="IPR007202">
    <property type="entry name" value="4Fe-4S_dom"/>
</dbReference>
<evidence type="ECO:0000313" key="7">
    <source>
        <dbReference type="Proteomes" id="UP000181981"/>
    </source>
</evidence>
<dbReference type="PANTHER" id="PTHR36214">
    <property type="match status" value="1"/>
</dbReference>
<evidence type="ECO:0000313" key="6">
    <source>
        <dbReference type="EMBL" id="SET88350.1"/>
    </source>
</evidence>
<dbReference type="EMBL" id="FOHT01000027">
    <property type="protein sequence ID" value="SET88350.1"/>
    <property type="molecule type" value="Genomic_DNA"/>
</dbReference>
<dbReference type="GO" id="GO:0046872">
    <property type="term" value="F:metal ion binding"/>
    <property type="evidence" value="ECO:0007669"/>
    <property type="project" value="UniProtKB-KW"/>
</dbReference>
<organism evidence="6 7">
    <name type="scientific">Draconibacterium orientale</name>
    <dbReference type="NCBI Taxonomy" id="1168034"/>
    <lineage>
        <taxon>Bacteria</taxon>
        <taxon>Pseudomonadati</taxon>
        <taxon>Bacteroidota</taxon>
        <taxon>Bacteroidia</taxon>
        <taxon>Marinilabiliales</taxon>
        <taxon>Prolixibacteraceae</taxon>
        <taxon>Draconibacterium</taxon>
    </lineage>
</organism>
<dbReference type="PROSITE" id="PS51656">
    <property type="entry name" value="4FE4S"/>
    <property type="match status" value="1"/>
</dbReference>
<protein>
    <recommendedName>
        <fullName evidence="5">4Fe-4S domain-containing protein</fullName>
    </recommendedName>
</protein>
<dbReference type="InterPro" id="IPR051069">
    <property type="entry name" value="ACDS_complex_subunit"/>
</dbReference>
<keyword evidence="1" id="KW-0004">4Fe-4S</keyword>
<evidence type="ECO:0000256" key="1">
    <source>
        <dbReference type="ARBA" id="ARBA00022485"/>
    </source>
</evidence>
<keyword evidence="3" id="KW-0408">Iron</keyword>
<evidence type="ECO:0000256" key="3">
    <source>
        <dbReference type="ARBA" id="ARBA00023004"/>
    </source>
</evidence>
<keyword evidence="4" id="KW-0411">Iron-sulfur</keyword>
<evidence type="ECO:0000256" key="2">
    <source>
        <dbReference type="ARBA" id="ARBA00022723"/>
    </source>
</evidence>